<gene>
    <name evidence="3" type="ORF">ELAC_2114</name>
</gene>
<sequence length="844" mass="93068">MSTPIGSRSTPPPEQSGFVESLKKGAENFKKISLFEKVLTVTATVFASIPTLFIGGFFAFIACSNYFANRNVQQVDIKGGGAKTPTSENAFKADKAARETLNGPIVKPETGINIQEEAKKLAGRLGSLQTQVDKIDLDSPKAIQTIFKLREGVEKEKQLLTALKSKGDLGEGAKEAVAALSKLESALSGQEEKLLYKAGLQNAGGDMRASNTGADKALALPKEIERIQQALALVDRKVDDLAAVSEDKFAKIAALNEELDKERPALLNAFTKLKESYPEEANKLAQLMASVESKLQEQQESFTKELLLSTSEIVAQVEEKKLNADFVLIDSRVDNVSFDSIEDLQEVLALYTEVAGRRETMEKILSYSSLDSKVKAEIVEDLKELKEIEGKLNEKVKVNSELIKETLQEGVEKAKLGLKGGKEGKTALLVTDKFVEAFGRELSAGLNQIAKSEMGALLQVVKKETEALKTKGISNIGNSCYMNSSLQALLSVPSFKEKIMSEKWPAFGQLKDEMAVRAASKQKWELIQDFVGYFNEWEAMDPKNLPKDALSKILRDKSNKDEIDLIRSAYKKYFVLKNLQSTLQEFSTALDQSKNPSDMKPYAYALRKAIFDTGIYGSNLSKLTGQHDAAQLIGMINEVIGYQITYQTIRSVPDQGIKKVKNEPMGTLQIPILKKPKGDRTPIKFQELCDHVFKTTEIDDPNNALKVEEDGQAAKFYGQYQEKIQIGGPPPENLVLQLKRFEWFNPELGGAKITDLVELPKDHIINMSSAFENAGEKNVRYKVVAAVHHGGGLGGGHYTPYVDKGDGQPANEDWQVANDSSTYKPANIGHELGDSYVFILQRVS</sequence>
<protein>
    <submittedName>
        <fullName evidence="3">Putative membrane protein</fullName>
    </submittedName>
</protein>
<dbReference type="SUPFAM" id="SSF54001">
    <property type="entry name" value="Cysteine proteinases"/>
    <property type="match status" value="1"/>
</dbReference>
<accession>A0A0H5E7X2</accession>
<keyword evidence="1" id="KW-0812">Transmembrane</keyword>
<evidence type="ECO:0000313" key="4">
    <source>
        <dbReference type="Proteomes" id="UP000220251"/>
    </source>
</evidence>
<dbReference type="Pfam" id="PF00443">
    <property type="entry name" value="UCH"/>
    <property type="match status" value="1"/>
</dbReference>
<dbReference type="GO" id="GO:0005829">
    <property type="term" value="C:cytosol"/>
    <property type="evidence" value="ECO:0007669"/>
    <property type="project" value="TreeGrafter"/>
</dbReference>
<keyword evidence="1" id="KW-0472">Membrane</keyword>
<dbReference type="InterPro" id="IPR038765">
    <property type="entry name" value="Papain-like_cys_pep_sf"/>
</dbReference>
<dbReference type="InterPro" id="IPR001394">
    <property type="entry name" value="Peptidase_C19_UCH"/>
</dbReference>
<dbReference type="PROSITE" id="PS50235">
    <property type="entry name" value="USP_3"/>
    <property type="match status" value="1"/>
</dbReference>
<evidence type="ECO:0000259" key="2">
    <source>
        <dbReference type="PROSITE" id="PS50235"/>
    </source>
</evidence>
<dbReference type="PROSITE" id="PS00972">
    <property type="entry name" value="USP_1"/>
    <property type="match status" value="1"/>
</dbReference>
<dbReference type="AlphaFoldDB" id="A0A0H5E7X2"/>
<dbReference type="GO" id="GO:0016579">
    <property type="term" value="P:protein deubiquitination"/>
    <property type="evidence" value="ECO:0007669"/>
    <property type="project" value="InterPro"/>
</dbReference>
<dbReference type="InterPro" id="IPR050164">
    <property type="entry name" value="Peptidase_C19"/>
</dbReference>
<organism evidence="3 4">
    <name type="scientific">Estrella lausannensis</name>
    <dbReference type="NCBI Taxonomy" id="483423"/>
    <lineage>
        <taxon>Bacteria</taxon>
        <taxon>Pseudomonadati</taxon>
        <taxon>Chlamydiota</taxon>
        <taxon>Chlamydiia</taxon>
        <taxon>Parachlamydiales</taxon>
        <taxon>Candidatus Criblamydiaceae</taxon>
        <taxon>Estrella</taxon>
    </lineage>
</organism>
<dbReference type="InterPro" id="IPR018200">
    <property type="entry name" value="USP_CS"/>
</dbReference>
<feature type="domain" description="USP" evidence="2">
    <location>
        <begin position="471"/>
        <end position="843"/>
    </location>
</feature>
<dbReference type="InterPro" id="IPR028889">
    <property type="entry name" value="USP"/>
</dbReference>
<dbReference type="RefSeq" id="WP_098039302.1">
    <property type="nucleotide sequence ID" value="NZ_CWGJ01000028.1"/>
</dbReference>
<dbReference type="EMBL" id="CWGJ01000028">
    <property type="protein sequence ID" value="CRX39435.1"/>
    <property type="molecule type" value="Genomic_DNA"/>
</dbReference>
<name>A0A0H5E7X2_9BACT</name>
<evidence type="ECO:0000256" key="1">
    <source>
        <dbReference type="SAM" id="Phobius"/>
    </source>
</evidence>
<feature type="transmembrane region" description="Helical" evidence="1">
    <location>
        <begin position="38"/>
        <end position="61"/>
    </location>
</feature>
<dbReference type="Gene3D" id="3.90.70.10">
    <property type="entry name" value="Cysteine proteinases"/>
    <property type="match status" value="1"/>
</dbReference>
<evidence type="ECO:0000313" key="3">
    <source>
        <dbReference type="EMBL" id="CRX39435.1"/>
    </source>
</evidence>
<dbReference type="Proteomes" id="UP000220251">
    <property type="component" value="Unassembled WGS sequence"/>
</dbReference>
<dbReference type="OrthoDB" id="22133at2"/>
<keyword evidence="1" id="KW-1133">Transmembrane helix</keyword>
<reference evidence="4" key="1">
    <citation type="submission" date="2015-06" db="EMBL/GenBank/DDBJ databases">
        <authorList>
            <person name="Bertelli C."/>
        </authorList>
    </citation>
    <scope>NUCLEOTIDE SEQUENCE [LARGE SCALE GENOMIC DNA]</scope>
    <source>
        <strain evidence="4">CRIB-30</strain>
    </source>
</reference>
<proteinExistence type="predicted"/>
<keyword evidence="4" id="KW-1185">Reference proteome</keyword>
<dbReference type="GO" id="GO:0004843">
    <property type="term" value="F:cysteine-type deubiquitinase activity"/>
    <property type="evidence" value="ECO:0007669"/>
    <property type="project" value="InterPro"/>
</dbReference>
<dbReference type="PANTHER" id="PTHR24006">
    <property type="entry name" value="UBIQUITIN CARBOXYL-TERMINAL HYDROLASE"/>
    <property type="match status" value="1"/>
</dbReference>
<dbReference type="CDD" id="cd02257">
    <property type="entry name" value="Peptidase_C19"/>
    <property type="match status" value="1"/>
</dbReference>